<dbReference type="SUPFAM" id="SSF55729">
    <property type="entry name" value="Acyl-CoA N-acyltransferases (Nat)"/>
    <property type="match status" value="1"/>
</dbReference>
<dbReference type="RefSeq" id="WP_185256366.1">
    <property type="nucleotide sequence ID" value="NZ_AP023368.1"/>
</dbReference>
<dbReference type="EMBL" id="AP023368">
    <property type="protein sequence ID" value="BCK00722.1"/>
    <property type="molecule type" value="Genomic_DNA"/>
</dbReference>
<dbReference type="Pfam" id="PF00583">
    <property type="entry name" value="Acetyltransf_1"/>
    <property type="match status" value="1"/>
</dbReference>
<dbReference type="Proteomes" id="UP000515703">
    <property type="component" value="Chromosome"/>
</dbReference>
<reference evidence="2 3" key="2">
    <citation type="submission" date="2020-08" db="EMBL/GenBank/DDBJ databases">
        <authorList>
            <person name="Ueki A."/>
            <person name="Tonouchi A."/>
        </authorList>
    </citation>
    <scope>NUCLEOTIDE SEQUENCE [LARGE SCALE GENOMIC DNA]</scope>
    <source>
        <strain evidence="2 3">CTTW</strain>
    </source>
</reference>
<keyword evidence="3" id="KW-1185">Reference proteome</keyword>
<evidence type="ECO:0000259" key="1">
    <source>
        <dbReference type="PROSITE" id="PS51186"/>
    </source>
</evidence>
<proteinExistence type="predicted"/>
<sequence length="291" mass="34360">MKLEYYTENVNLLENFTLVREFLKELTSAKAYENWHWARWGWLMGHPNFHDDMLKMIGLWKEDNKIVGITTHDMRVGEAYLICKPDNYELLKEMVEFAEQNIASEGKLSIIVYCEDNIQKDLLKSLGYCKTDNQEVILEYDFMEEDFSYSLPDGFSLTSCKDEKDINKYVRVIWNGFENEGEPPIFDNDYDKPLRENWKEELSVFIKTPDGDYVAHCGMWYEEGEKTAYIEPVCAVPEYRNKGLAKVAVYESMKRCSKLGAKRAIVISNQEFYYKIGFKVSSTYFFWEKRL</sequence>
<organism evidence="2 3">
    <name type="scientific">Anaerocolumna chitinilytica</name>
    <dbReference type="NCBI Taxonomy" id="1727145"/>
    <lineage>
        <taxon>Bacteria</taxon>
        <taxon>Bacillati</taxon>
        <taxon>Bacillota</taxon>
        <taxon>Clostridia</taxon>
        <taxon>Lachnospirales</taxon>
        <taxon>Lachnospiraceae</taxon>
        <taxon>Anaerocolumna</taxon>
    </lineage>
</organism>
<evidence type="ECO:0000313" key="2">
    <source>
        <dbReference type="EMBL" id="BCK00722.1"/>
    </source>
</evidence>
<name>A0A7I8DU14_9FIRM</name>
<dbReference type="KEGG" id="acht:bsdcttw_37620"/>
<reference evidence="2 3" key="1">
    <citation type="submission" date="2020-08" db="EMBL/GenBank/DDBJ databases">
        <title>Draft genome sequencing of an Anaerocolumna strain isolated from anoxic soil subjected to BSD treatment.</title>
        <authorList>
            <person name="Uek A."/>
            <person name="Tonouchi A."/>
        </authorList>
    </citation>
    <scope>NUCLEOTIDE SEQUENCE [LARGE SCALE GENOMIC DNA]</scope>
    <source>
        <strain evidence="2 3">CTTW</strain>
    </source>
</reference>
<dbReference type="GO" id="GO:0016747">
    <property type="term" value="F:acyltransferase activity, transferring groups other than amino-acyl groups"/>
    <property type="evidence" value="ECO:0007669"/>
    <property type="project" value="InterPro"/>
</dbReference>
<gene>
    <name evidence="2" type="ORF">bsdcttw_37620</name>
</gene>
<evidence type="ECO:0000313" key="3">
    <source>
        <dbReference type="Proteomes" id="UP000515703"/>
    </source>
</evidence>
<dbReference type="PROSITE" id="PS51186">
    <property type="entry name" value="GNAT"/>
    <property type="match status" value="1"/>
</dbReference>
<dbReference type="InterPro" id="IPR000182">
    <property type="entry name" value="GNAT_dom"/>
</dbReference>
<dbReference type="AlphaFoldDB" id="A0A7I8DU14"/>
<accession>A0A7I8DU14</accession>
<feature type="domain" description="N-acetyltransferase" evidence="1">
    <location>
        <begin position="156"/>
        <end position="291"/>
    </location>
</feature>
<protein>
    <recommendedName>
        <fullName evidence="1">N-acetyltransferase domain-containing protein</fullName>
    </recommendedName>
</protein>
<dbReference type="Gene3D" id="3.40.630.30">
    <property type="match status" value="1"/>
</dbReference>
<dbReference type="InterPro" id="IPR016181">
    <property type="entry name" value="Acyl_CoA_acyltransferase"/>
</dbReference>
<dbReference type="CDD" id="cd04301">
    <property type="entry name" value="NAT_SF"/>
    <property type="match status" value="1"/>
</dbReference>